<comment type="caution">
    <text evidence="2">The sequence shown here is derived from an EMBL/GenBank/DDBJ whole genome shotgun (WGS) entry which is preliminary data.</text>
</comment>
<evidence type="ECO:0000313" key="3">
    <source>
        <dbReference type="Proteomes" id="UP000765509"/>
    </source>
</evidence>
<protein>
    <submittedName>
        <fullName evidence="2">Uncharacterized protein</fullName>
    </submittedName>
</protein>
<dbReference type="AlphaFoldDB" id="A0A9Q3CXK4"/>
<proteinExistence type="predicted"/>
<evidence type="ECO:0000256" key="1">
    <source>
        <dbReference type="SAM" id="MobiDB-lite"/>
    </source>
</evidence>
<sequence length="95" mass="10374">MTNLKEYKDYKTYQEAPRKMVGTLQSLEEDWQPCISPQVSSTMEVSSPCIPCVPIRTIQALNYPKPTLISTTTSPSGGAGRMGSGSCSGLKTQER</sequence>
<gene>
    <name evidence="2" type="ORF">O181_030640</name>
</gene>
<accession>A0A9Q3CXK4</accession>
<feature type="compositionally biased region" description="Polar residues" evidence="1">
    <location>
        <begin position="85"/>
        <end position="95"/>
    </location>
</feature>
<evidence type="ECO:0000313" key="2">
    <source>
        <dbReference type="EMBL" id="MBW0490925.1"/>
    </source>
</evidence>
<reference evidence="2" key="1">
    <citation type="submission" date="2021-03" db="EMBL/GenBank/DDBJ databases">
        <title>Draft genome sequence of rust myrtle Austropuccinia psidii MF-1, a brazilian biotype.</title>
        <authorList>
            <person name="Quecine M.C."/>
            <person name="Pachon D.M.R."/>
            <person name="Bonatelli M.L."/>
            <person name="Correr F.H."/>
            <person name="Franceschini L.M."/>
            <person name="Leite T.F."/>
            <person name="Margarido G.R.A."/>
            <person name="Almeida C.A."/>
            <person name="Ferrarezi J.A."/>
            <person name="Labate C.A."/>
        </authorList>
    </citation>
    <scope>NUCLEOTIDE SEQUENCE</scope>
    <source>
        <strain evidence="2">MF-1</strain>
    </source>
</reference>
<dbReference type="EMBL" id="AVOT02010820">
    <property type="protein sequence ID" value="MBW0490925.1"/>
    <property type="molecule type" value="Genomic_DNA"/>
</dbReference>
<organism evidence="2 3">
    <name type="scientific">Austropuccinia psidii MF-1</name>
    <dbReference type="NCBI Taxonomy" id="1389203"/>
    <lineage>
        <taxon>Eukaryota</taxon>
        <taxon>Fungi</taxon>
        <taxon>Dikarya</taxon>
        <taxon>Basidiomycota</taxon>
        <taxon>Pucciniomycotina</taxon>
        <taxon>Pucciniomycetes</taxon>
        <taxon>Pucciniales</taxon>
        <taxon>Sphaerophragmiaceae</taxon>
        <taxon>Austropuccinia</taxon>
    </lineage>
</organism>
<keyword evidence="3" id="KW-1185">Reference proteome</keyword>
<feature type="region of interest" description="Disordered" evidence="1">
    <location>
        <begin position="69"/>
        <end position="95"/>
    </location>
</feature>
<name>A0A9Q3CXK4_9BASI</name>
<dbReference type="Proteomes" id="UP000765509">
    <property type="component" value="Unassembled WGS sequence"/>
</dbReference>